<dbReference type="EMBL" id="CAESAN010000083">
    <property type="protein sequence ID" value="CAB4345161.1"/>
    <property type="molecule type" value="Genomic_DNA"/>
</dbReference>
<protein>
    <submittedName>
        <fullName evidence="2">Unannotated protein</fullName>
    </submittedName>
</protein>
<proteinExistence type="predicted"/>
<dbReference type="AlphaFoldDB" id="A0A6J5ZRQ3"/>
<sequence>MILVIIGAGIAAAALVSGGGGDGSSSTASAAVSTPLSDSVAQPTVSGTTAGSTQTADPRPASVQVQSAVTGYVQAAEEGDATTLCNLQSVAAGGSAGSGADAAQACASLVGIRLADLPGLTQLKLGKVTVDGTKATVQLPRIGEIRLEKVSGTWRVSGFSAGKESPSGGANPAGQSNSGGVSPG</sequence>
<evidence type="ECO:0000313" key="2">
    <source>
        <dbReference type="EMBL" id="CAB4345161.1"/>
    </source>
</evidence>
<feature type="compositionally biased region" description="Low complexity" evidence="1">
    <location>
        <begin position="24"/>
        <end position="37"/>
    </location>
</feature>
<feature type="region of interest" description="Disordered" evidence="1">
    <location>
        <begin position="158"/>
        <end position="184"/>
    </location>
</feature>
<evidence type="ECO:0000256" key="1">
    <source>
        <dbReference type="SAM" id="MobiDB-lite"/>
    </source>
</evidence>
<organism evidence="2">
    <name type="scientific">freshwater metagenome</name>
    <dbReference type="NCBI Taxonomy" id="449393"/>
    <lineage>
        <taxon>unclassified sequences</taxon>
        <taxon>metagenomes</taxon>
        <taxon>ecological metagenomes</taxon>
    </lineage>
</organism>
<accession>A0A6J5ZRQ3</accession>
<gene>
    <name evidence="2" type="ORF">UFOPK3547_01046</name>
</gene>
<feature type="region of interest" description="Disordered" evidence="1">
    <location>
        <begin position="24"/>
        <end position="62"/>
    </location>
</feature>
<feature type="compositionally biased region" description="Polar residues" evidence="1">
    <location>
        <begin position="173"/>
        <end position="184"/>
    </location>
</feature>
<name>A0A6J5ZRQ3_9ZZZZ</name>
<feature type="compositionally biased region" description="Polar residues" evidence="1">
    <location>
        <begin position="39"/>
        <end position="56"/>
    </location>
</feature>
<reference evidence="2" key="1">
    <citation type="submission" date="2020-05" db="EMBL/GenBank/DDBJ databases">
        <authorList>
            <person name="Chiriac C."/>
            <person name="Salcher M."/>
            <person name="Ghai R."/>
            <person name="Kavagutti S V."/>
        </authorList>
    </citation>
    <scope>NUCLEOTIDE SEQUENCE</scope>
</reference>